<dbReference type="PANTHER" id="PTHR31595:SF48">
    <property type="entry name" value="LONG-CHAIN-ALCOHOL O-FATTY-ACYLTRANSFERASE"/>
    <property type="match status" value="1"/>
</dbReference>
<sequence>MEGEAYNFILDWSIAVISLLYSYTIGMFMAQGTTRLLSLFPIILLFLYLPLNLHTMFFGGPTFFFMSWLGTFKLMLYAFGQGPLSSYPTLPISHFITIACLPIKIITKHETPSPQIKKRSAKDYASRVFLFLITLKANGYKEKMHPLLTTSIYAYYIFFGLELLLALAAYFARNLLGAELEPQFDHPHHATSVQNFWGKRWNLMVSSILRPSVYHPARVVFSHVVQKKWVSVPAVFTTFLVSGIMHEIIFYYLGRLNPTWEVTWFFVVQGVWVGTEIVIKKTTGQRFKPPPVVTRPLTLAFVVSTSFWLFFPPFLRFYPFARGCKEFLSLIGFFKHGRLMSSDDYACPYF</sequence>
<evidence type="ECO:0000256" key="6">
    <source>
        <dbReference type="ARBA" id="ARBA00023098"/>
    </source>
</evidence>
<comment type="similarity">
    <text evidence="2">Belongs to the wax synthase family.</text>
</comment>
<keyword evidence="12" id="KW-1185">Reference proteome</keyword>
<evidence type="ECO:0000256" key="4">
    <source>
        <dbReference type="ARBA" id="ARBA00022692"/>
    </source>
</evidence>
<feature type="transmembrane region" description="Helical" evidence="9">
    <location>
        <begin position="152"/>
        <end position="172"/>
    </location>
</feature>
<name>A0AAD8KS72_TARER</name>
<dbReference type="AlphaFoldDB" id="A0AAD8KS72"/>
<feature type="transmembrane region" description="Helical" evidence="9">
    <location>
        <begin position="229"/>
        <end position="250"/>
    </location>
</feature>
<evidence type="ECO:0000256" key="2">
    <source>
        <dbReference type="ARBA" id="ARBA00007282"/>
    </source>
</evidence>
<evidence type="ECO:0000259" key="10">
    <source>
        <dbReference type="Pfam" id="PF13813"/>
    </source>
</evidence>
<dbReference type="EMBL" id="JAUHHV010000004">
    <property type="protein sequence ID" value="KAK1428068.1"/>
    <property type="molecule type" value="Genomic_DNA"/>
</dbReference>
<keyword evidence="8" id="KW-0012">Acyltransferase</keyword>
<feature type="transmembrane region" description="Helical" evidence="9">
    <location>
        <begin position="292"/>
        <end position="311"/>
    </location>
</feature>
<comment type="caution">
    <text evidence="11">The sequence shown here is derived from an EMBL/GenBank/DDBJ whole genome shotgun (WGS) entry which is preliminary data.</text>
</comment>
<dbReference type="InterPro" id="IPR032805">
    <property type="entry name" value="Wax_synthase_dom"/>
</dbReference>
<gene>
    <name evidence="11" type="ORF">QVD17_16895</name>
</gene>
<dbReference type="PANTHER" id="PTHR31595">
    <property type="entry name" value="LONG-CHAIN-ALCOHOL O-FATTY-ACYLTRANSFERASE 3-RELATED"/>
    <property type="match status" value="1"/>
</dbReference>
<dbReference type="InterPro" id="IPR044851">
    <property type="entry name" value="Wax_synthase"/>
</dbReference>
<evidence type="ECO:0000256" key="7">
    <source>
        <dbReference type="ARBA" id="ARBA00023136"/>
    </source>
</evidence>
<feature type="domain" description="Wax synthase" evidence="10">
    <location>
        <begin position="181"/>
        <end position="267"/>
    </location>
</feature>
<evidence type="ECO:0000256" key="8">
    <source>
        <dbReference type="ARBA" id="ARBA00023315"/>
    </source>
</evidence>
<evidence type="ECO:0000313" key="11">
    <source>
        <dbReference type="EMBL" id="KAK1428068.1"/>
    </source>
</evidence>
<evidence type="ECO:0000256" key="9">
    <source>
        <dbReference type="SAM" id="Phobius"/>
    </source>
</evidence>
<reference evidence="11" key="1">
    <citation type="journal article" date="2023" name="bioRxiv">
        <title>Improved chromosome-level genome assembly for marigold (Tagetes erecta).</title>
        <authorList>
            <person name="Jiang F."/>
            <person name="Yuan L."/>
            <person name="Wang S."/>
            <person name="Wang H."/>
            <person name="Xu D."/>
            <person name="Wang A."/>
            <person name="Fan W."/>
        </authorList>
    </citation>
    <scope>NUCLEOTIDE SEQUENCE</scope>
    <source>
        <strain evidence="11">WSJ</strain>
        <tissue evidence="11">Leaf</tissue>
    </source>
</reference>
<keyword evidence="4 9" id="KW-0812">Transmembrane</keyword>
<proteinExistence type="inferred from homology"/>
<comment type="subcellular location">
    <subcellularLocation>
        <location evidence="1">Membrane</location>
        <topology evidence="1">Multi-pass membrane protein</topology>
    </subcellularLocation>
</comment>
<keyword evidence="7 9" id="KW-0472">Membrane</keyword>
<keyword evidence="6" id="KW-0443">Lipid metabolism</keyword>
<protein>
    <recommendedName>
        <fullName evidence="10">Wax synthase domain-containing protein</fullName>
    </recommendedName>
</protein>
<evidence type="ECO:0000256" key="3">
    <source>
        <dbReference type="ARBA" id="ARBA00022679"/>
    </source>
</evidence>
<dbReference type="GO" id="GO:0016020">
    <property type="term" value="C:membrane"/>
    <property type="evidence" value="ECO:0007669"/>
    <property type="project" value="UniProtKB-SubCell"/>
</dbReference>
<feature type="transmembrane region" description="Helical" evidence="9">
    <location>
        <begin position="12"/>
        <end position="30"/>
    </location>
</feature>
<accession>A0AAD8KS72</accession>
<evidence type="ECO:0000256" key="5">
    <source>
        <dbReference type="ARBA" id="ARBA00022989"/>
    </source>
</evidence>
<keyword evidence="3" id="KW-0808">Transferase</keyword>
<feature type="transmembrane region" description="Helical" evidence="9">
    <location>
        <begin position="262"/>
        <end position="280"/>
    </location>
</feature>
<dbReference type="GO" id="GO:0006629">
    <property type="term" value="P:lipid metabolic process"/>
    <property type="evidence" value="ECO:0007669"/>
    <property type="project" value="UniProtKB-KW"/>
</dbReference>
<feature type="transmembrane region" description="Helical" evidence="9">
    <location>
        <begin position="42"/>
        <end position="64"/>
    </location>
</feature>
<keyword evidence="5 9" id="KW-1133">Transmembrane helix</keyword>
<evidence type="ECO:0000313" key="12">
    <source>
        <dbReference type="Proteomes" id="UP001229421"/>
    </source>
</evidence>
<evidence type="ECO:0000256" key="1">
    <source>
        <dbReference type="ARBA" id="ARBA00004141"/>
    </source>
</evidence>
<dbReference type="GO" id="GO:0008374">
    <property type="term" value="F:O-acyltransferase activity"/>
    <property type="evidence" value="ECO:0007669"/>
    <property type="project" value="InterPro"/>
</dbReference>
<dbReference type="Proteomes" id="UP001229421">
    <property type="component" value="Unassembled WGS sequence"/>
</dbReference>
<dbReference type="Pfam" id="PF13813">
    <property type="entry name" value="MBOAT_2"/>
    <property type="match status" value="1"/>
</dbReference>
<organism evidence="11 12">
    <name type="scientific">Tagetes erecta</name>
    <name type="common">African marigold</name>
    <dbReference type="NCBI Taxonomy" id="13708"/>
    <lineage>
        <taxon>Eukaryota</taxon>
        <taxon>Viridiplantae</taxon>
        <taxon>Streptophyta</taxon>
        <taxon>Embryophyta</taxon>
        <taxon>Tracheophyta</taxon>
        <taxon>Spermatophyta</taxon>
        <taxon>Magnoliopsida</taxon>
        <taxon>eudicotyledons</taxon>
        <taxon>Gunneridae</taxon>
        <taxon>Pentapetalae</taxon>
        <taxon>asterids</taxon>
        <taxon>campanulids</taxon>
        <taxon>Asterales</taxon>
        <taxon>Asteraceae</taxon>
        <taxon>Asteroideae</taxon>
        <taxon>Heliantheae alliance</taxon>
        <taxon>Tageteae</taxon>
        <taxon>Tagetes</taxon>
    </lineage>
</organism>